<comment type="caution">
    <text evidence="1">The sequence shown here is derived from an EMBL/GenBank/DDBJ whole genome shotgun (WGS) entry which is preliminary data.</text>
</comment>
<evidence type="ECO:0000313" key="2">
    <source>
        <dbReference type="Proteomes" id="UP000019205"/>
    </source>
</evidence>
<protein>
    <submittedName>
        <fullName evidence="1">HEAT repeat protein</fullName>
    </submittedName>
</protein>
<dbReference type="STRING" id="314285.KT71_15359"/>
<dbReference type="eggNOG" id="COG1413">
    <property type="taxonomic scope" value="Bacteria"/>
</dbReference>
<dbReference type="Proteomes" id="UP000019205">
    <property type="component" value="Chromosome"/>
</dbReference>
<dbReference type="OrthoDB" id="6064877at2"/>
<dbReference type="Pfam" id="PF13646">
    <property type="entry name" value="HEAT_2"/>
    <property type="match status" value="1"/>
</dbReference>
<proteinExistence type="predicted"/>
<evidence type="ECO:0000313" key="1">
    <source>
        <dbReference type="EMBL" id="EAQ97955.1"/>
    </source>
</evidence>
<keyword evidence="2" id="KW-1185">Reference proteome</keyword>
<dbReference type="HOGENOM" id="CLU_1419312_0_0_6"/>
<dbReference type="InterPro" id="IPR011989">
    <property type="entry name" value="ARM-like"/>
</dbReference>
<reference evidence="1 2" key="2">
    <citation type="journal article" date="2009" name="PLoS ONE">
        <title>The photosynthetic apparatus and its regulation in the aerobic gammaproteobacterium Congregibacter litoralis gen. nov., sp. nov.</title>
        <authorList>
            <person name="Spring S."/>
            <person name="Lunsdorf H."/>
            <person name="Fuchs B.M."/>
            <person name="Tindall B.J."/>
        </authorList>
    </citation>
    <scope>NUCLEOTIDE SEQUENCE [LARGE SCALE GENOMIC DNA]</scope>
    <source>
        <strain evidence="1">KT71</strain>
    </source>
</reference>
<accession>A4A8G0</accession>
<name>A4A8G0_9GAMM</name>
<dbReference type="Gene3D" id="1.25.10.10">
    <property type="entry name" value="Leucine-rich Repeat Variant"/>
    <property type="match status" value="1"/>
</dbReference>
<dbReference type="AlphaFoldDB" id="A4A8G0"/>
<dbReference type="RefSeq" id="WP_008295509.1">
    <property type="nucleotide sequence ID" value="NZ_CM002299.1"/>
</dbReference>
<dbReference type="EMBL" id="AAOA02000001">
    <property type="protein sequence ID" value="EAQ97955.1"/>
    <property type="molecule type" value="Genomic_DNA"/>
</dbReference>
<dbReference type="InterPro" id="IPR016024">
    <property type="entry name" value="ARM-type_fold"/>
</dbReference>
<dbReference type="SUPFAM" id="SSF48371">
    <property type="entry name" value="ARM repeat"/>
    <property type="match status" value="1"/>
</dbReference>
<reference evidence="1 2" key="1">
    <citation type="journal article" date="2007" name="Proc. Natl. Acad. Sci. U.S.A.">
        <title>Characterization of a marine gammaproteobacterium capable of aerobic anoxygenic photosynthesis.</title>
        <authorList>
            <person name="Fuchs B.M."/>
            <person name="Spring S."/>
            <person name="Teeling H."/>
            <person name="Quast C."/>
            <person name="Wulf J."/>
            <person name="Schattenhofer M."/>
            <person name="Yan S."/>
            <person name="Ferriera S."/>
            <person name="Johnson J."/>
            <person name="Glockner F.O."/>
            <person name="Amann R."/>
        </authorList>
    </citation>
    <scope>NUCLEOTIDE SEQUENCE [LARGE SCALE GENOMIC DNA]</scope>
    <source>
        <strain evidence="1">KT71</strain>
    </source>
</reference>
<organism evidence="1 2">
    <name type="scientific">Congregibacter litoralis KT71</name>
    <dbReference type="NCBI Taxonomy" id="314285"/>
    <lineage>
        <taxon>Bacteria</taxon>
        <taxon>Pseudomonadati</taxon>
        <taxon>Pseudomonadota</taxon>
        <taxon>Gammaproteobacteria</taxon>
        <taxon>Cellvibrionales</taxon>
        <taxon>Halieaceae</taxon>
        <taxon>Congregibacter</taxon>
    </lineage>
</organism>
<gene>
    <name evidence="1" type="ORF">KT71_15359</name>
</gene>
<sequence>MLFDKMTSNIMSQAFNGLARVLVEKPLEYVVYDLPETWNPEVFDPAFALEEGQAQQALPGEVIIFEGNRRIVDFQSPGCLVLKLLSTPICTKTWAFSRSSRQALQTHEVLSLDSQLLLAITTLGKIGDHESLENLRVLATRHGNHSVRWAAVQAAAAISEDAAIKMLQNALTDAHPHISNAAKRTLELNGL</sequence>